<keyword evidence="4" id="KW-0812">Transmembrane</keyword>
<feature type="transmembrane region" description="Helical" evidence="4">
    <location>
        <begin position="67"/>
        <end position="86"/>
    </location>
</feature>
<evidence type="ECO:0000256" key="3">
    <source>
        <dbReference type="SAM" id="Coils"/>
    </source>
</evidence>
<dbReference type="OrthoDB" id="9779889at2"/>
<feature type="domain" description="J" evidence="5">
    <location>
        <begin position="194"/>
        <end position="256"/>
    </location>
</feature>
<dbReference type="SMART" id="SM00271">
    <property type="entry name" value="DnaJ"/>
    <property type="match status" value="1"/>
</dbReference>
<comment type="caution">
    <text evidence="6">The sequence shown here is derived from an EMBL/GenBank/DDBJ whole genome shotgun (WGS) entry which is preliminary data.</text>
</comment>
<dbReference type="PANTHER" id="PTHR43096">
    <property type="entry name" value="DNAJ HOMOLOG 1, MITOCHONDRIAL-RELATED"/>
    <property type="match status" value="1"/>
</dbReference>
<keyword evidence="3" id="KW-0175">Coiled coil</keyword>
<dbReference type="InterPro" id="IPR001623">
    <property type="entry name" value="DnaJ_domain"/>
</dbReference>
<feature type="transmembrane region" description="Helical" evidence="4">
    <location>
        <begin position="40"/>
        <end position="60"/>
    </location>
</feature>
<dbReference type="GO" id="GO:0051082">
    <property type="term" value="F:unfolded protein binding"/>
    <property type="evidence" value="ECO:0007669"/>
    <property type="project" value="TreeGrafter"/>
</dbReference>
<keyword evidence="4" id="KW-1133">Transmembrane helix</keyword>
<evidence type="ECO:0000313" key="6">
    <source>
        <dbReference type="EMBL" id="TCK92754.1"/>
    </source>
</evidence>
<evidence type="ECO:0000259" key="5">
    <source>
        <dbReference type="PROSITE" id="PS50076"/>
    </source>
</evidence>
<dbReference type="InterPro" id="IPR036869">
    <property type="entry name" value="J_dom_sf"/>
</dbReference>
<dbReference type="SUPFAM" id="SSF46565">
    <property type="entry name" value="Chaperone J-domain"/>
    <property type="match status" value="1"/>
</dbReference>
<keyword evidence="7" id="KW-1185">Reference proteome</keyword>
<evidence type="ECO:0000256" key="4">
    <source>
        <dbReference type="SAM" id="Phobius"/>
    </source>
</evidence>
<accession>A0A4R1MN81</accession>
<dbReference type="PROSITE" id="PS50076">
    <property type="entry name" value="DNAJ_2"/>
    <property type="match status" value="1"/>
</dbReference>
<evidence type="ECO:0000256" key="2">
    <source>
        <dbReference type="ARBA" id="ARBA00023186"/>
    </source>
</evidence>
<organism evidence="6 7">
    <name type="scientific">Natranaerovirga hydrolytica</name>
    <dbReference type="NCBI Taxonomy" id="680378"/>
    <lineage>
        <taxon>Bacteria</taxon>
        <taxon>Bacillati</taxon>
        <taxon>Bacillota</taxon>
        <taxon>Clostridia</taxon>
        <taxon>Lachnospirales</taxon>
        <taxon>Natranaerovirgaceae</taxon>
        <taxon>Natranaerovirga</taxon>
    </lineage>
</organism>
<evidence type="ECO:0000256" key="1">
    <source>
        <dbReference type="ARBA" id="ARBA00022705"/>
    </source>
</evidence>
<dbReference type="PANTHER" id="PTHR43096:SF52">
    <property type="entry name" value="DNAJ HOMOLOG 1, MITOCHONDRIAL-RELATED"/>
    <property type="match status" value="1"/>
</dbReference>
<keyword evidence="2" id="KW-0143">Chaperone</keyword>
<dbReference type="GO" id="GO:0005737">
    <property type="term" value="C:cytoplasm"/>
    <property type="evidence" value="ECO:0007669"/>
    <property type="project" value="TreeGrafter"/>
</dbReference>
<evidence type="ECO:0000313" key="7">
    <source>
        <dbReference type="Proteomes" id="UP000294545"/>
    </source>
</evidence>
<dbReference type="CDD" id="cd06257">
    <property type="entry name" value="DnaJ"/>
    <property type="match status" value="1"/>
</dbReference>
<protein>
    <submittedName>
        <fullName evidence="6">DnaJ-like protein</fullName>
    </submittedName>
</protein>
<dbReference type="Proteomes" id="UP000294545">
    <property type="component" value="Unassembled WGS sequence"/>
</dbReference>
<keyword evidence="4" id="KW-0472">Membrane</keyword>
<dbReference type="Pfam" id="PF00226">
    <property type="entry name" value="DnaJ"/>
    <property type="match status" value="1"/>
</dbReference>
<dbReference type="AlphaFoldDB" id="A0A4R1MN81"/>
<reference evidence="6 7" key="1">
    <citation type="submission" date="2019-03" db="EMBL/GenBank/DDBJ databases">
        <title>Genomic Encyclopedia of Type Strains, Phase IV (KMG-IV): sequencing the most valuable type-strain genomes for metagenomic binning, comparative biology and taxonomic classification.</title>
        <authorList>
            <person name="Goeker M."/>
        </authorList>
    </citation>
    <scope>NUCLEOTIDE SEQUENCE [LARGE SCALE GENOMIC DNA]</scope>
    <source>
        <strain evidence="6 7">DSM 24176</strain>
    </source>
</reference>
<dbReference type="Gene3D" id="1.10.287.110">
    <property type="entry name" value="DnaJ domain"/>
    <property type="match status" value="1"/>
</dbReference>
<sequence>MKLLKKLYGKILYRVARILSGILEGFIQLINMIAQLITNLAKGCFVLVSMGGCLLLLLIAGPLGITILGNPILLTIVFLLILFIMLTPKMVSYLEYIKVTTNDYLMDRSNYFIQGTQCKYKKFREYKAVYKKAEEERKRREAQQRAYEQQKQWEERFKNWHGHQQYHNGQGYYGGQGHQGFGNYSMDFKSQYEKCCDVLGVSYEANKNEIKLAYRKKAKMYHPDMNSSQDTTEMFQKINDAYEFLTEDHIERYKRL</sequence>
<name>A0A4R1MN81_9FIRM</name>
<dbReference type="EMBL" id="SMGQ01000013">
    <property type="protein sequence ID" value="TCK92754.1"/>
    <property type="molecule type" value="Genomic_DNA"/>
</dbReference>
<dbReference type="GO" id="GO:0042026">
    <property type="term" value="P:protein refolding"/>
    <property type="evidence" value="ECO:0007669"/>
    <property type="project" value="TreeGrafter"/>
</dbReference>
<dbReference type="GO" id="GO:0006260">
    <property type="term" value="P:DNA replication"/>
    <property type="evidence" value="ECO:0007669"/>
    <property type="project" value="UniProtKB-KW"/>
</dbReference>
<gene>
    <name evidence="6" type="ORF">EDC19_1909</name>
</gene>
<proteinExistence type="predicted"/>
<feature type="coiled-coil region" evidence="3">
    <location>
        <begin position="123"/>
        <end position="152"/>
    </location>
</feature>
<keyword evidence="1" id="KW-0235">DNA replication</keyword>
<dbReference type="RefSeq" id="WP_132282613.1">
    <property type="nucleotide sequence ID" value="NZ_SMGQ01000013.1"/>
</dbReference>
<dbReference type="PRINTS" id="PR00625">
    <property type="entry name" value="JDOMAIN"/>
</dbReference>